<feature type="transmembrane region" description="Helical" evidence="1">
    <location>
        <begin position="188"/>
        <end position="207"/>
    </location>
</feature>
<dbReference type="Proteomes" id="UP000295701">
    <property type="component" value="Unassembled WGS sequence"/>
</dbReference>
<dbReference type="RefSeq" id="WP_133397359.1">
    <property type="nucleotide sequence ID" value="NZ_SNAA01000013.1"/>
</dbReference>
<proteinExistence type="predicted"/>
<comment type="caution">
    <text evidence="2">The sequence shown here is derived from an EMBL/GenBank/DDBJ whole genome shotgun (WGS) entry which is preliminary data.</text>
</comment>
<accession>A0A4R6A5V2</accession>
<dbReference type="AlphaFoldDB" id="A0A4R6A5V2"/>
<keyword evidence="1" id="KW-0812">Transmembrane</keyword>
<protein>
    <submittedName>
        <fullName evidence="2">DUF3623 domain-containing protein</fullName>
    </submittedName>
</protein>
<feature type="transmembrane region" description="Helical" evidence="1">
    <location>
        <begin position="112"/>
        <end position="133"/>
    </location>
</feature>
<sequence>MLDNPWIAVATALFLWWFSTGVILWAVKRADGRGAGAHGRVLLASVPVLVAGIAGVIVTRDMGGPLAIYGAFLSALAIWGWIETAFLTGCVTGPRRDEMPFCVTEAQRFRAAWSALAWHELLLAAGLVAIWAATRGAETTLAFWTYAVLFGARISAKLNIFFGVPRINAQFLPEPLAHLPSYFRQGPVSWLFPVSILGLTLAVFCWIERLAVTGEPAFALLLCLTTLALLEHWLMVLPLPDESLWRWALPRNQRDDPAIVNKGMKGGGTSNGF</sequence>
<keyword evidence="3" id="KW-1185">Reference proteome</keyword>
<dbReference type="InterPro" id="IPR017496">
    <property type="entry name" value="Photo_alph_chp2"/>
</dbReference>
<evidence type="ECO:0000256" key="1">
    <source>
        <dbReference type="SAM" id="Phobius"/>
    </source>
</evidence>
<dbReference type="NCBIfam" id="TIGR03055">
    <property type="entry name" value="photo_alph_chp2"/>
    <property type="match status" value="1"/>
</dbReference>
<feature type="transmembrane region" description="Helical" evidence="1">
    <location>
        <begin position="219"/>
        <end position="239"/>
    </location>
</feature>
<keyword evidence="1" id="KW-0472">Membrane</keyword>
<reference evidence="2 3" key="1">
    <citation type="submission" date="2019-03" db="EMBL/GenBank/DDBJ databases">
        <title>Primorskyibacter sp. SS33 isolated from sediments.</title>
        <authorList>
            <person name="Xunke S."/>
        </authorList>
    </citation>
    <scope>NUCLEOTIDE SEQUENCE [LARGE SCALE GENOMIC DNA]</scope>
    <source>
        <strain evidence="2 3">SS33</strain>
    </source>
</reference>
<evidence type="ECO:0000313" key="3">
    <source>
        <dbReference type="Proteomes" id="UP000295701"/>
    </source>
</evidence>
<keyword evidence="1" id="KW-1133">Transmembrane helix</keyword>
<feature type="transmembrane region" description="Helical" evidence="1">
    <location>
        <begin position="39"/>
        <end position="60"/>
    </location>
</feature>
<name>A0A4R6A5V2_9RHOB</name>
<organism evidence="2 3">
    <name type="scientific">Palleronia sediminis</name>
    <dbReference type="NCBI Taxonomy" id="2547833"/>
    <lineage>
        <taxon>Bacteria</taxon>
        <taxon>Pseudomonadati</taxon>
        <taxon>Pseudomonadota</taxon>
        <taxon>Alphaproteobacteria</taxon>
        <taxon>Rhodobacterales</taxon>
        <taxon>Roseobacteraceae</taxon>
        <taxon>Palleronia</taxon>
    </lineage>
</organism>
<dbReference type="EMBL" id="SNAA01000013">
    <property type="protein sequence ID" value="TDL78235.1"/>
    <property type="molecule type" value="Genomic_DNA"/>
</dbReference>
<evidence type="ECO:0000313" key="2">
    <source>
        <dbReference type="EMBL" id="TDL78235.1"/>
    </source>
</evidence>
<dbReference type="OrthoDB" id="152369at2"/>
<gene>
    <name evidence="2" type="ORF">E2L08_12135</name>
</gene>
<feature type="transmembrane region" description="Helical" evidence="1">
    <location>
        <begin position="66"/>
        <end position="91"/>
    </location>
</feature>
<feature type="transmembrane region" description="Helical" evidence="1">
    <location>
        <begin position="6"/>
        <end position="27"/>
    </location>
</feature>
<dbReference type="Pfam" id="PF12291">
    <property type="entry name" value="DUF3623"/>
    <property type="match status" value="1"/>
</dbReference>